<proteinExistence type="predicted"/>
<evidence type="ECO:0000313" key="1">
    <source>
        <dbReference type="EMBL" id="JAD24273.1"/>
    </source>
</evidence>
<accession>A0A0A8YF30</accession>
<name>A0A0A8YF30_ARUDO</name>
<reference evidence="1" key="1">
    <citation type="submission" date="2014-09" db="EMBL/GenBank/DDBJ databases">
        <authorList>
            <person name="Magalhaes I.L.F."/>
            <person name="Oliveira U."/>
            <person name="Santos F.R."/>
            <person name="Vidigal T.H.D.A."/>
            <person name="Brescovit A.D."/>
            <person name="Santos A.J."/>
        </authorList>
    </citation>
    <scope>NUCLEOTIDE SEQUENCE</scope>
    <source>
        <tissue evidence="1">Shoot tissue taken approximately 20 cm above the soil surface</tissue>
    </source>
</reference>
<dbReference type="EMBL" id="GBRH01273622">
    <property type="protein sequence ID" value="JAD24273.1"/>
    <property type="molecule type" value="Transcribed_RNA"/>
</dbReference>
<sequence length="28" mass="3046">MSSNMLDKCSDELVNGLFPHIQALSPAQ</sequence>
<organism evidence="1">
    <name type="scientific">Arundo donax</name>
    <name type="common">Giant reed</name>
    <name type="synonym">Donax arundinaceus</name>
    <dbReference type="NCBI Taxonomy" id="35708"/>
    <lineage>
        <taxon>Eukaryota</taxon>
        <taxon>Viridiplantae</taxon>
        <taxon>Streptophyta</taxon>
        <taxon>Embryophyta</taxon>
        <taxon>Tracheophyta</taxon>
        <taxon>Spermatophyta</taxon>
        <taxon>Magnoliopsida</taxon>
        <taxon>Liliopsida</taxon>
        <taxon>Poales</taxon>
        <taxon>Poaceae</taxon>
        <taxon>PACMAD clade</taxon>
        <taxon>Arundinoideae</taxon>
        <taxon>Arundineae</taxon>
        <taxon>Arundo</taxon>
    </lineage>
</organism>
<dbReference type="AlphaFoldDB" id="A0A0A8YF30"/>
<reference evidence="1" key="2">
    <citation type="journal article" date="2015" name="Data Brief">
        <title>Shoot transcriptome of the giant reed, Arundo donax.</title>
        <authorList>
            <person name="Barrero R.A."/>
            <person name="Guerrero F.D."/>
            <person name="Moolhuijzen P."/>
            <person name="Goolsby J.A."/>
            <person name="Tidwell J."/>
            <person name="Bellgard S.E."/>
            <person name="Bellgard M.I."/>
        </authorList>
    </citation>
    <scope>NUCLEOTIDE SEQUENCE</scope>
    <source>
        <tissue evidence="1">Shoot tissue taken approximately 20 cm above the soil surface</tissue>
    </source>
</reference>
<protein>
    <submittedName>
        <fullName evidence="1">Uncharacterized protein</fullName>
    </submittedName>
</protein>